<dbReference type="EMBL" id="AB767244">
    <property type="protein sequence ID" value="BAM68852.1"/>
    <property type="molecule type" value="Genomic_DNA"/>
</dbReference>
<dbReference type="GeneID" id="14515961"/>
<dbReference type="Proteomes" id="UP000010365">
    <property type="component" value="Segment"/>
</dbReference>
<name>L0MXZ6_9CAUD</name>
<dbReference type="KEGG" id="vg:14515961"/>
<organism evidence="1 2">
    <name type="scientific">Edwardsiella phage MSW-3</name>
    <dbReference type="NCBI Taxonomy" id="1264700"/>
    <lineage>
        <taxon>Viruses</taxon>
        <taxon>Duplodnaviria</taxon>
        <taxon>Heunggongvirae</taxon>
        <taxon>Uroviricota</taxon>
        <taxon>Caudoviricetes</taxon>
        <taxon>Yokohamavirus</taxon>
        <taxon>Yokohamavirus MSW3</taxon>
    </lineage>
</organism>
<protein>
    <submittedName>
        <fullName evidence="1">Uncharacterized protein</fullName>
    </submittedName>
</protein>
<evidence type="ECO:0000313" key="1">
    <source>
        <dbReference type="EMBL" id="BAM68852.1"/>
    </source>
</evidence>
<reference evidence="1 2" key="1">
    <citation type="journal article" date="2013" name="Genome Announc.">
        <title>Complete Genome Sequence of a Novel Myovirus Which Infects Atypical Strains of Edwardsiella tarda.</title>
        <authorList>
            <person name="Yasuike M."/>
            <person name="Sugaya E."/>
            <person name="Nakamura Y."/>
            <person name="Shigenobu Y."/>
            <person name="Kawato Y."/>
            <person name="Kai W."/>
            <person name="Nagai S."/>
            <person name="Fujiwara A."/>
            <person name="Sano M."/>
            <person name="Kobayashi T."/>
            <person name="Nakai T."/>
        </authorList>
    </citation>
    <scope>NUCLEOTIDE SEQUENCE [LARGE SCALE GENOMIC DNA]</scope>
</reference>
<keyword evidence="2" id="KW-1185">Reference proteome</keyword>
<sequence length="109" mass="12234">MKGLSMESSPVRKRAGTFYRDYKVVKSIFKDIAAGKARCVGERTITGSSLWISRPSADGMFVLTEYSEGCSCVEYRNKFGNIIVELTAYRSPEILYRVDFSKGVTNANR</sequence>
<evidence type="ECO:0000313" key="2">
    <source>
        <dbReference type="Proteomes" id="UP000010365"/>
    </source>
</evidence>
<dbReference type="RefSeq" id="YP_007348944.1">
    <property type="nucleotide sequence ID" value="NC_020082.1"/>
</dbReference>
<accession>L0MXZ6</accession>
<dbReference type="OrthoDB" id="40167at10239"/>
<proteinExistence type="predicted"/>